<name>A0A212JBT8_9BACT</name>
<keyword evidence="11" id="KW-0560">Oxidoreductase</keyword>
<dbReference type="FunFam" id="1.10.287.3510:FF:000001">
    <property type="entry name" value="NADH-quinone oxidoreductase subunit K"/>
    <property type="match status" value="1"/>
</dbReference>
<evidence type="ECO:0000256" key="6">
    <source>
        <dbReference type="ARBA" id="ARBA00022719"/>
    </source>
</evidence>
<evidence type="ECO:0000256" key="8">
    <source>
        <dbReference type="ARBA" id="ARBA00022989"/>
    </source>
</evidence>
<evidence type="ECO:0000256" key="1">
    <source>
        <dbReference type="ARBA" id="ARBA00002378"/>
    </source>
</evidence>
<keyword evidence="5 10" id="KW-0812">Transmembrane</keyword>
<feature type="transmembrane region" description="Helical" evidence="10">
    <location>
        <begin position="15"/>
        <end position="34"/>
    </location>
</feature>
<evidence type="ECO:0000256" key="7">
    <source>
        <dbReference type="ARBA" id="ARBA00022967"/>
    </source>
</evidence>
<keyword evidence="9 10" id="KW-0472">Membrane</keyword>
<dbReference type="EC" id="7.1.1.-" evidence="10"/>
<dbReference type="InterPro" id="IPR001133">
    <property type="entry name" value="NADH_UbQ_OxRdtase_chain4L/K"/>
</dbReference>
<dbReference type="GO" id="GO:0030964">
    <property type="term" value="C:NADH dehydrogenase complex"/>
    <property type="evidence" value="ECO:0007669"/>
    <property type="project" value="TreeGrafter"/>
</dbReference>
<gene>
    <name evidence="10 11" type="primary">nuoK</name>
    <name evidence="11" type="ORF">KL86DYS1_11769</name>
</gene>
<dbReference type="RefSeq" id="WP_296940017.1">
    <property type="nucleotide sequence ID" value="NZ_LT599032.1"/>
</dbReference>
<keyword evidence="10" id="KW-0520">NAD</keyword>
<evidence type="ECO:0000256" key="10">
    <source>
        <dbReference type="HAMAP-Rule" id="MF_01456"/>
    </source>
</evidence>
<protein>
    <recommendedName>
        <fullName evidence="10">NADH-quinone oxidoreductase subunit K</fullName>
        <ecNumber evidence="10">7.1.1.-</ecNumber>
    </recommendedName>
    <alternativeName>
        <fullName evidence="10">NADH dehydrogenase I subunit K</fullName>
    </alternativeName>
    <alternativeName>
        <fullName evidence="10">NDH-1 subunit K</fullName>
    </alternativeName>
</protein>
<sequence>MGDFITSFLSGPVPIEAYLAVSTIMFFAGVYGFLSRKNMLMVLISVELMLNAADLNFVVFNRYLYPGQLEGFFFTLFAIGIAAAETAIAIAIIINIYRHVKSIYIDENITKMKN</sequence>
<keyword evidence="7 10" id="KW-1278">Translocase</keyword>
<keyword evidence="8 10" id="KW-1133">Transmembrane helix</keyword>
<proteinExistence type="inferred from homology"/>
<feature type="transmembrane region" description="Helical" evidence="10">
    <location>
        <begin position="41"/>
        <end position="60"/>
    </location>
</feature>
<dbReference type="HAMAP" id="MF_01456">
    <property type="entry name" value="NDH1_NuoK"/>
    <property type="match status" value="1"/>
</dbReference>
<keyword evidence="4 10" id="KW-0813">Transport</keyword>
<evidence type="ECO:0000256" key="3">
    <source>
        <dbReference type="ARBA" id="ARBA00010519"/>
    </source>
</evidence>
<accession>A0A212JBT8</accession>
<evidence type="ECO:0000313" key="11">
    <source>
        <dbReference type="EMBL" id="SBV96896.1"/>
    </source>
</evidence>
<comment type="subunit">
    <text evidence="10">NDH-1 is composed of 14 different subunits. Subunits NuoA, H, J, K, L, M, N constitute the membrane sector of the complex.</text>
</comment>
<feature type="transmembrane region" description="Helical" evidence="10">
    <location>
        <begin position="72"/>
        <end position="97"/>
    </location>
</feature>
<evidence type="ECO:0000256" key="5">
    <source>
        <dbReference type="ARBA" id="ARBA00022692"/>
    </source>
</evidence>
<comment type="function">
    <text evidence="10">NDH-1 shuttles electrons from NADH, via FMN and iron-sulfur (Fe-S) centers, to quinones in the respiratory chain. The immediate electron acceptor for the enzyme in this species is believed to be a menaquinone. Couples the redox reaction to proton translocation (for every two electrons transferred, four hydrogen ions are translocated across the cytoplasmic membrane), and thus conserves the redox energy in a proton gradient.</text>
</comment>
<keyword evidence="10" id="KW-1003">Cell membrane</keyword>
<evidence type="ECO:0000256" key="4">
    <source>
        <dbReference type="ARBA" id="ARBA00022448"/>
    </source>
</evidence>
<dbReference type="Pfam" id="PF00420">
    <property type="entry name" value="Oxidored_q2"/>
    <property type="match status" value="1"/>
</dbReference>
<comment type="function">
    <text evidence="1">NDH-1 shuttles electrons from NADH, via FMN and iron-sulfur (Fe-S) centers, to quinones in the respiratory chain. The immediate electron acceptor for the enzyme in this species is believed to be ubiquinone. Couples the redox reaction to proton translocation (for every two electrons transferred, four hydrogen ions are translocated across the cytoplasmic membrane), and thus conserves the redox energy in a proton gradient.</text>
</comment>
<comment type="similarity">
    <text evidence="3 10">Belongs to the complex I subunit 4L family.</text>
</comment>
<dbReference type="AlphaFoldDB" id="A0A212JBT8"/>
<organism evidence="11">
    <name type="scientific">uncultured Dysgonomonas sp</name>
    <dbReference type="NCBI Taxonomy" id="206096"/>
    <lineage>
        <taxon>Bacteria</taxon>
        <taxon>Pseudomonadati</taxon>
        <taxon>Bacteroidota</taxon>
        <taxon>Bacteroidia</taxon>
        <taxon>Bacteroidales</taxon>
        <taxon>Dysgonomonadaceae</taxon>
        <taxon>Dysgonomonas</taxon>
        <taxon>environmental samples</taxon>
    </lineage>
</organism>
<evidence type="ECO:0000256" key="9">
    <source>
        <dbReference type="ARBA" id="ARBA00023136"/>
    </source>
</evidence>
<dbReference type="GO" id="GO:0050136">
    <property type="term" value="F:NADH dehydrogenase (quinone) (non-electrogenic) activity"/>
    <property type="evidence" value="ECO:0007669"/>
    <property type="project" value="UniProtKB-UniRule"/>
</dbReference>
<dbReference type="Gene3D" id="1.10.287.3510">
    <property type="match status" value="1"/>
</dbReference>
<dbReference type="PANTHER" id="PTHR11434:SF16">
    <property type="entry name" value="NADH-UBIQUINONE OXIDOREDUCTASE CHAIN 4L"/>
    <property type="match status" value="1"/>
</dbReference>
<dbReference type="GO" id="GO:0005886">
    <property type="term" value="C:plasma membrane"/>
    <property type="evidence" value="ECO:0007669"/>
    <property type="project" value="UniProtKB-SubCell"/>
</dbReference>
<dbReference type="GO" id="GO:0048038">
    <property type="term" value="F:quinone binding"/>
    <property type="evidence" value="ECO:0007669"/>
    <property type="project" value="UniProtKB-KW"/>
</dbReference>
<dbReference type="InterPro" id="IPR039428">
    <property type="entry name" value="NUOK/Mnh_C1-like"/>
</dbReference>
<dbReference type="EMBL" id="FLUM01000001">
    <property type="protein sequence ID" value="SBV96896.1"/>
    <property type="molecule type" value="Genomic_DNA"/>
</dbReference>
<comment type="subcellular location">
    <subcellularLocation>
        <location evidence="10">Cell membrane</location>
        <topology evidence="10">Multi-pass membrane protein</topology>
    </subcellularLocation>
    <subcellularLocation>
        <location evidence="2">Membrane</location>
        <topology evidence="2">Multi-pass membrane protein</topology>
    </subcellularLocation>
</comment>
<comment type="catalytic activity">
    <reaction evidence="10">
        <text>a quinone + NADH + 5 H(+)(in) = a quinol + NAD(+) + 4 H(+)(out)</text>
        <dbReference type="Rhea" id="RHEA:57888"/>
        <dbReference type="ChEBI" id="CHEBI:15378"/>
        <dbReference type="ChEBI" id="CHEBI:24646"/>
        <dbReference type="ChEBI" id="CHEBI:57540"/>
        <dbReference type="ChEBI" id="CHEBI:57945"/>
        <dbReference type="ChEBI" id="CHEBI:132124"/>
    </reaction>
</comment>
<dbReference type="PANTHER" id="PTHR11434">
    <property type="entry name" value="NADH-UBIQUINONE OXIDOREDUCTASE SUBUNIT ND4L"/>
    <property type="match status" value="1"/>
</dbReference>
<dbReference type="NCBIfam" id="NF004320">
    <property type="entry name" value="PRK05715.1-2"/>
    <property type="match status" value="1"/>
</dbReference>
<dbReference type="GO" id="GO:0042773">
    <property type="term" value="P:ATP synthesis coupled electron transport"/>
    <property type="evidence" value="ECO:0007669"/>
    <property type="project" value="InterPro"/>
</dbReference>
<evidence type="ECO:0000256" key="2">
    <source>
        <dbReference type="ARBA" id="ARBA00004141"/>
    </source>
</evidence>
<keyword evidence="6 10" id="KW-0874">Quinone</keyword>
<reference evidence="11" key="1">
    <citation type="submission" date="2016-04" db="EMBL/GenBank/DDBJ databases">
        <authorList>
            <person name="Evans L.H."/>
            <person name="Alamgir A."/>
            <person name="Owens N."/>
            <person name="Weber N.D."/>
            <person name="Virtaneva K."/>
            <person name="Barbian K."/>
            <person name="Babar A."/>
            <person name="Rosenke K."/>
        </authorList>
    </citation>
    <scope>NUCLEOTIDE SEQUENCE</scope>
    <source>
        <strain evidence="11">86-1</strain>
    </source>
</reference>